<dbReference type="EMBL" id="PJZF01000068">
    <property type="protein sequence ID" value="PLR29322.1"/>
    <property type="molecule type" value="Genomic_DNA"/>
</dbReference>
<accession>A0A2N5DSV7</accession>
<feature type="non-terminal residue" evidence="1">
    <location>
        <position position="1"/>
    </location>
</feature>
<reference evidence="1 2" key="1">
    <citation type="submission" date="2017-12" db="EMBL/GenBank/DDBJ databases">
        <title>Characterization of six clinical isolates of Enterochimera gen. nov., a novel genus of the Yersiniaciae family and the three species Enterochimera arupensis sp. nov., Enterochimera coloradensis sp. nov, and Enterochimera californica sp. nov.</title>
        <authorList>
            <person name="Rossi A."/>
            <person name="Fisher M."/>
        </authorList>
    </citation>
    <scope>NUCLEOTIDE SEQUENCE [LARGE SCALE GENOMIC DNA]</scope>
    <source>
        <strain evidence="2">2015-Iso6</strain>
    </source>
</reference>
<dbReference type="GO" id="GO:0016787">
    <property type="term" value="F:hydrolase activity"/>
    <property type="evidence" value="ECO:0007669"/>
    <property type="project" value="UniProtKB-KW"/>
</dbReference>
<name>A0A2N5DSV7_9GAMM</name>
<evidence type="ECO:0000313" key="2">
    <source>
        <dbReference type="Proteomes" id="UP000234240"/>
    </source>
</evidence>
<evidence type="ECO:0000313" key="1">
    <source>
        <dbReference type="EMBL" id="PLR29322.1"/>
    </source>
</evidence>
<proteinExistence type="predicted"/>
<dbReference type="Proteomes" id="UP000234240">
    <property type="component" value="Unassembled WGS sequence"/>
</dbReference>
<protein>
    <submittedName>
        <fullName evidence="1">Bleomycin hydrolase</fullName>
    </submittedName>
</protein>
<gene>
    <name evidence="1" type="ORF">CYR55_22840</name>
</gene>
<sequence length="177" mass="19708">YYLKQNIPASTWLNAWGEGEQEKIDGVLKLDNINRIFICGWYPGKTQAEMAALVTKALATVPNPLNKRYTYTPANMLPFTITLSGEIPASLTQSVILASLKSGLESQFGKDSSEFDPYGTGDFQQIKLKDIWAYINNLGHFDDFTLTVSNMATPNGYNDFVYLDVANSILNLTYTEA</sequence>
<organism evidence="1 2">
    <name type="scientific">Chimaeribacter californicus</name>
    <dbReference type="NCBI Taxonomy" id="2060067"/>
    <lineage>
        <taxon>Bacteria</taxon>
        <taxon>Pseudomonadati</taxon>
        <taxon>Pseudomonadota</taxon>
        <taxon>Gammaproteobacteria</taxon>
        <taxon>Enterobacterales</taxon>
        <taxon>Yersiniaceae</taxon>
        <taxon>Chimaeribacter</taxon>
    </lineage>
</organism>
<keyword evidence="2" id="KW-1185">Reference proteome</keyword>
<keyword evidence="1" id="KW-0378">Hydrolase</keyword>
<comment type="caution">
    <text evidence="1">The sequence shown here is derived from an EMBL/GenBank/DDBJ whole genome shotgun (WGS) entry which is preliminary data.</text>
</comment>
<dbReference type="AlphaFoldDB" id="A0A2N5DSV7"/>